<evidence type="ECO:0000256" key="3">
    <source>
        <dbReference type="SAM" id="SignalP"/>
    </source>
</evidence>
<feature type="domain" description="Peptidase S1" evidence="4">
    <location>
        <begin position="91"/>
        <end position="348"/>
    </location>
</feature>
<dbReference type="InterPro" id="IPR018114">
    <property type="entry name" value="TRYPSIN_HIS"/>
</dbReference>
<proteinExistence type="predicted"/>
<dbReference type="SMART" id="SM00192">
    <property type="entry name" value="LDLa"/>
    <property type="match status" value="1"/>
</dbReference>
<keyword evidence="1 2" id="KW-1015">Disulfide bond</keyword>
<evidence type="ECO:0000256" key="2">
    <source>
        <dbReference type="PROSITE-ProRule" id="PRU00124"/>
    </source>
</evidence>
<reference evidence="5 6" key="1">
    <citation type="submission" date="2023-01" db="EMBL/GenBank/DDBJ databases">
        <authorList>
            <person name="Whitehead M."/>
        </authorList>
    </citation>
    <scope>NUCLEOTIDE SEQUENCE [LARGE SCALE GENOMIC DNA]</scope>
</reference>
<dbReference type="InterPro" id="IPR023415">
    <property type="entry name" value="LDLR_class-A_CS"/>
</dbReference>
<dbReference type="GO" id="GO:0006508">
    <property type="term" value="P:proteolysis"/>
    <property type="evidence" value="ECO:0007669"/>
    <property type="project" value="InterPro"/>
</dbReference>
<name>A0AAV0W426_9HEMI</name>
<dbReference type="Pfam" id="PF00089">
    <property type="entry name" value="Trypsin"/>
    <property type="match status" value="3"/>
</dbReference>
<dbReference type="CDD" id="cd00190">
    <property type="entry name" value="Tryp_SPc"/>
    <property type="match status" value="2"/>
</dbReference>
<dbReference type="CDD" id="cd00112">
    <property type="entry name" value="LDLa"/>
    <property type="match status" value="1"/>
</dbReference>
<dbReference type="InterPro" id="IPR043504">
    <property type="entry name" value="Peptidase_S1_PA_chymotrypsin"/>
</dbReference>
<evidence type="ECO:0000313" key="5">
    <source>
        <dbReference type="EMBL" id="CAI6350553.1"/>
    </source>
</evidence>
<dbReference type="Pfam" id="PF00084">
    <property type="entry name" value="Sushi"/>
    <property type="match status" value="1"/>
</dbReference>
<keyword evidence="3" id="KW-0732">Signal</keyword>
<dbReference type="Gene3D" id="2.10.70.10">
    <property type="entry name" value="Complement Module, domain 1"/>
    <property type="match status" value="1"/>
</dbReference>
<gene>
    <name evidence="5" type="ORF">MEUPH1_LOCUS6999</name>
</gene>
<dbReference type="PROSITE" id="PS00134">
    <property type="entry name" value="TRYPSIN_HIS"/>
    <property type="match status" value="3"/>
</dbReference>
<accession>A0AAV0W426</accession>
<dbReference type="PRINTS" id="PR00722">
    <property type="entry name" value="CHYMOTRYPSIN"/>
</dbReference>
<dbReference type="PROSITE" id="PS01209">
    <property type="entry name" value="LDLRA_1"/>
    <property type="match status" value="1"/>
</dbReference>
<dbReference type="Proteomes" id="UP001160148">
    <property type="component" value="Unassembled WGS sequence"/>
</dbReference>
<dbReference type="PROSITE" id="PS50240">
    <property type="entry name" value="TRYPSIN_DOM"/>
    <property type="match status" value="3"/>
</dbReference>
<dbReference type="Gene3D" id="2.40.10.10">
    <property type="entry name" value="Trypsin-like serine proteases"/>
    <property type="match status" value="5"/>
</dbReference>
<dbReference type="PROSITE" id="PS50068">
    <property type="entry name" value="LDLRA_2"/>
    <property type="match status" value="1"/>
</dbReference>
<dbReference type="InterPro" id="IPR002172">
    <property type="entry name" value="LDrepeatLR_classA_rpt"/>
</dbReference>
<feature type="domain" description="Peptidase S1" evidence="4">
    <location>
        <begin position="916"/>
        <end position="1167"/>
    </location>
</feature>
<organism evidence="5 6">
    <name type="scientific">Macrosiphum euphorbiae</name>
    <name type="common">potato aphid</name>
    <dbReference type="NCBI Taxonomy" id="13131"/>
    <lineage>
        <taxon>Eukaryota</taxon>
        <taxon>Metazoa</taxon>
        <taxon>Ecdysozoa</taxon>
        <taxon>Arthropoda</taxon>
        <taxon>Hexapoda</taxon>
        <taxon>Insecta</taxon>
        <taxon>Pterygota</taxon>
        <taxon>Neoptera</taxon>
        <taxon>Paraneoptera</taxon>
        <taxon>Hemiptera</taxon>
        <taxon>Sternorrhyncha</taxon>
        <taxon>Aphidomorpha</taxon>
        <taxon>Aphidoidea</taxon>
        <taxon>Aphididae</taxon>
        <taxon>Macrosiphini</taxon>
        <taxon>Macrosiphum</taxon>
    </lineage>
</organism>
<dbReference type="PANTHER" id="PTHR24253">
    <property type="entry name" value="TRANSMEMBRANE PROTEASE SERINE"/>
    <property type="match status" value="1"/>
</dbReference>
<protein>
    <recommendedName>
        <fullName evidence="4">Peptidase S1 domain-containing protein</fullName>
    </recommendedName>
</protein>
<dbReference type="SMART" id="SM00020">
    <property type="entry name" value="Tryp_SPc"/>
    <property type="match status" value="3"/>
</dbReference>
<dbReference type="AlphaFoldDB" id="A0AAV0W426"/>
<dbReference type="InterPro" id="IPR036055">
    <property type="entry name" value="LDL_receptor-like_sf"/>
</dbReference>
<dbReference type="Pfam" id="PF00057">
    <property type="entry name" value="Ldl_recept_a"/>
    <property type="match status" value="1"/>
</dbReference>
<dbReference type="Gene3D" id="4.10.400.10">
    <property type="entry name" value="Low-density Lipoprotein Receptor"/>
    <property type="match status" value="1"/>
</dbReference>
<feature type="chain" id="PRO_5043707070" description="Peptidase S1 domain-containing protein" evidence="3">
    <location>
        <begin position="22"/>
        <end position="1173"/>
    </location>
</feature>
<evidence type="ECO:0000313" key="6">
    <source>
        <dbReference type="Proteomes" id="UP001160148"/>
    </source>
</evidence>
<dbReference type="EMBL" id="CARXXK010000001">
    <property type="protein sequence ID" value="CAI6350553.1"/>
    <property type="molecule type" value="Genomic_DNA"/>
</dbReference>
<comment type="caution">
    <text evidence="2">Lacks conserved residue(s) required for the propagation of feature annotation.</text>
</comment>
<dbReference type="PANTHER" id="PTHR24253:SF153">
    <property type="entry name" value="SERINE PROTEASE HEPSIN"/>
    <property type="match status" value="1"/>
</dbReference>
<evidence type="ECO:0000256" key="1">
    <source>
        <dbReference type="ARBA" id="ARBA00023157"/>
    </source>
</evidence>
<evidence type="ECO:0000259" key="4">
    <source>
        <dbReference type="PROSITE" id="PS50240"/>
    </source>
</evidence>
<dbReference type="InterPro" id="IPR009003">
    <property type="entry name" value="Peptidase_S1_PA"/>
</dbReference>
<comment type="caution">
    <text evidence="5">The sequence shown here is derived from an EMBL/GenBank/DDBJ whole genome shotgun (WGS) entry which is preliminary data.</text>
</comment>
<feature type="domain" description="Peptidase S1" evidence="4">
    <location>
        <begin position="507"/>
        <end position="759"/>
    </location>
</feature>
<sequence length="1173" mass="130400">MKLTYTWLMYSFLCFGSRILCDRTYDVSCSINAEDKFKCPNGICIESSKVCDGRKDCSDGTDETKESCDRYEYEIDITMDCGRVNAKSQGIIGQGMSKATVETTPWYVGIYGLNKTDFYYNLICGGSIIAPNLVISAAHCFGQYDTMRSKKISINDGIIKVSVGKYDRNFTVIDNNFTQIINVKTIYHYDGYWGMINKHANDIAVIVLANKVSFSNGVTPVCVDWKREYNVVNGDQGKIVVWGEMKNGIQSALLEQFLPYINTSSCREMYLYSGFDVNVTYDKFCAGSKLVSGQGESVEDSGAGITFLHSNSYFLSGILSIKDTVKNSSILGFTDINEHLQWIRGLFNFNHVTGSPCVLPTVEGVVYSYEGANNILSHGTLIKYLITVIENCEVGYHQAYPNSFRVCQGNGKWLSNSDKLCLKMCPPLESDSLDIKCSHNGNYGNCSNLSIPDTIAAPSCKPRYTAPIGQDDTKLELLCQSDGTWNKQLYRCNPYCGRVYTLNQVLISNGEKTLFGTAPWNVGIYRLNKINSNYDFICGGSIISPNLVVSAAHCFWRKGMIFNRISVNDGLYTIAVGKYYRDFTVIDNDFTKIIDVEMIYLKEGYYGPIGFHAEDIAIIVLQKRVSFNNGVAPVCIDWNGRYNVSNGDQGKIVGWGRTEKGILSPILLEASLPFIDHRSCRDMYTNGFESFVTVDKFCAGSALGQGVNKGDSGAGLCFVHSNSYYLTGIVSIKDPNTNNSIAVFTEVKHHIQWIRGLFNKYDGLAKINSCVLPTVEGVVYSYEDSNETLSHGTLINHRLTVIEKCEVGYHKAYPYGLRFCHENGKWLSNSDKLCLKMCPPLLSDTLDIKCTLYDKYADCSNSSMPDTIATPSCKPTYTSPNEDEELYCQSNGTWNKPLFRCNPYCGKVYVGNKILIDNGKKALVGTAPWNVGIYQLNKENFNYDLICGGSIIAPNLVVSAAHCFWQKGIPNRISVNLGLYRIAVGKYARDLNVIDNDFTQILNVEIIYLNEGYFGPNGFHANDIAIIVLSNRVSISNGVSPVCVDWNSKYTIPNGAQGKIVCWGKTEKGLSSPILLEASLPYINHDSCRSLYTNGFEIFVTVDKFCAGSALGQEVCEGDSGAGLTFLHTSSYYLTGVVSVKDPNTNNSIAVFTDVKHHIQWIRELYKKHTSYA</sequence>
<dbReference type="SUPFAM" id="SSF50494">
    <property type="entry name" value="Trypsin-like serine proteases"/>
    <property type="match status" value="3"/>
</dbReference>
<dbReference type="InterPro" id="IPR001254">
    <property type="entry name" value="Trypsin_dom"/>
</dbReference>
<keyword evidence="6" id="KW-1185">Reference proteome</keyword>
<feature type="disulfide bond" evidence="2">
    <location>
        <begin position="39"/>
        <end position="57"/>
    </location>
</feature>
<dbReference type="GO" id="GO:0004252">
    <property type="term" value="F:serine-type endopeptidase activity"/>
    <property type="evidence" value="ECO:0007669"/>
    <property type="project" value="InterPro"/>
</dbReference>
<feature type="signal peptide" evidence="3">
    <location>
        <begin position="1"/>
        <end position="21"/>
    </location>
</feature>
<dbReference type="InterPro" id="IPR001314">
    <property type="entry name" value="Peptidase_S1A"/>
</dbReference>
<dbReference type="SUPFAM" id="SSF57424">
    <property type="entry name" value="LDL receptor-like module"/>
    <property type="match status" value="1"/>
</dbReference>
<dbReference type="InterPro" id="IPR000436">
    <property type="entry name" value="Sushi_SCR_CCP_dom"/>
</dbReference>